<gene>
    <name evidence="2" type="ORF">ACJ72_00201</name>
</gene>
<dbReference type="STRING" id="1658172.A0A1B7P8R1"/>
<comment type="caution">
    <text evidence="2">The sequence shown here is derived from an EMBL/GenBank/DDBJ whole genome shotgun (WGS) entry which is preliminary data.</text>
</comment>
<organism evidence="2 3">
    <name type="scientific">Emergomyces africanus</name>
    <dbReference type="NCBI Taxonomy" id="1955775"/>
    <lineage>
        <taxon>Eukaryota</taxon>
        <taxon>Fungi</taxon>
        <taxon>Dikarya</taxon>
        <taxon>Ascomycota</taxon>
        <taxon>Pezizomycotina</taxon>
        <taxon>Eurotiomycetes</taxon>
        <taxon>Eurotiomycetidae</taxon>
        <taxon>Onygenales</taxon>
        <taxon>Ajellomycetaceae</taxon>
        <taxon>Emergomyces</taxon>
    </lineage>
</organism>
<evidence type="ECO:0000313" key="3">
    <source>
        <dbReference type="Proteomes" id="UP000091918"/>
    </source>
</evidence>
<dbReference type="OrthoDB" id="3366546at2759"/>
<feature type="region of interest" description="Disordered" evidence="1">
    <location>
        <begin position="125"/>
        <end position="298"/>
    </location>
</feature>
<evidence type="ECO:0000256" key="1">
    <source>
        <dbReference type="SAM" id="MobiDB-lite"/>
    </source>
</evidence>
<dbReference type="Proteomes" id="UP000091918">
    <property type="component" value="Unassembled WGS sequence"/>
</dbReference>
<feature type="compositionally biased region" description="Basic residues" evidence="1">
    <location>
        <begin position="192"/>
        <end position="201"/>
    </location>
</feature>
<feature type="compositionally biased region" description="Basic and acidic residues" evidence="1">
    <location>
        <begin position="268"/>
        <end position="288"/>
    </location>
</feature>
<dbReference type="EMBL" id="LGUA01000009">
    <property type="protein sequence ID" value="OAX85430.1"/>
    <property type="molecule type" value="Genomic_DNA"/>
</dbReference>
<name>A0A1B7P8R1_9EURO</name>
<protein>
    <recommendedName>
        <fullName evidence="4">G-patch domain-containing protein</fullName>
    </recommendedName>
</protein>
<feature type="compositionally biased region" description="Basic residues" evidence="1">
    <location>
        <begin position="289"/>
        <end position="298"/>
    </location>
</feature>
<reference evidence="2 3" key="1">
    <citation type="submission" date="2015-07" db="EMBL/GenBank/DDBJ databases">
        <title>Emmonsia species relationships and genome sequence.</title>
        <authorList>
            <person name="Cuomo C.A."/>
            <person name="Schwartz I.S."/>
            <person name="Kenyon C."/>
            <person name="de Hoog G.S."/>
            <person name="Govender N.P."/>
            <person name="Botha A."/>
            <person name="Moreno L."/>
            <person name="de Vries M."/>
            <person name="Munoz J.F."/>
            <person name="Stielow J.B."/>
        </authorList>
    </citation>
    <scope>NUCLEOTIDE SEQUENCE [LARGE SCALE GENOMIC DNA]</scope>
    <source>
        <strain evidence="2 3">CBS 136260</strain>
    </source>
</reference>
<evidence type="ECO:0000313" key="2">
    <source>
        <dbReference type="EMBL" id="OAX85430.1"/>
    </source>
</evidence>
<keyword evidence="3" id="KW-1185">Reference proteome</keyword>
<accession>A0A1B7P8R1</accession>
<feature type="region of interest" description="Disordered" evidence="1">
    <location>
        <begin position="11"/>
        <end position="33"/>
    </location>
</feature>
<dbReference type="AlphaFoldDB" id="A0A1B7P8R1"/>
<proteinExistence type="predicted"/>
<evidence type="ECO:0008006" key="4">
    <source>
        <dbReference type="Google" id="ProtNLM"/>
    </source>
</evidence>
<sequence>MDAHAYLLSQGWSGPGNPLNPSRRPGPHGGLGLTKPILVARKRNNHGLGKKTTHDHTNQWWLRGFETALKGIGDDGSATPRSDGSGSADCGTSELYRFFVKGPALEGTISRIEVKDVEEVKGGDILSAGSGKREKKRKRKLGDVEAVDEEEWEKNTALKKEKLQKKSNRDEQDSGEIGCAEDGQVAVESKKERRRRRKEKREKKEKVIAKSEEHAMNVRADKAQRKKQYSIENFDSGSPSQGEKEELNERDEADGSYDKKARKKQKKLEKEKAAQQELKHAKKESNRNEKKKRREKLP</sequence>
<feature type="compositionally biased region" description="Polar residues" evidence="1">
    <location>
        <begin position="230"/>
        <end position="241"/>
    </location>
</feature>
<feature type="compositionally biased region" description="Basic and acidic residues" evidence="1">
    <location>
        <begin position="202"/>
        <end position="223"/>
    </location>
</feature>